<dbReference type="SUPFAM" id="SSF81296">
    <property type="entry name" value="E set domains"/>
    <property type="match status" value="1"/>
</dbReference>
<name>A0ABX6GAD7_9BACI</name>
<dbReference type="SUPFAM" id="SSF53474">
    <property type="entry name" value="alpha/beta-Hydrolases"/>
    <property type="match status" value="1"/>
</dbReference>
<dbReference type="Gene3D" id="3.40.50.1820">
    <property type="entry name" value="alpha/beta hydrolase"/>
    <property type="match status" value="1"/>
</dbReference>
<dbReference type="Gene3D" id="2.60.40.10">
    <property type="entry name" value="Immunoglobulins"/>
    <property type="match status" value="1"/>
</dbReference>
<dbReference type="Pfam" id="PF00756">
    <property type="entry name" value="Esterase"/>
    <property type="match status" value="1"/>
</dbReference>
<keyword evidence="2" id="KW-1185">Reference proteome</keyword>
<dbReference type="RefSeq" id="WP_016108543.1">
    <property type="nucleotide sequence ID" value="NZ_JADNYS010000004.1"/>
</dbReference>
<dbReference type="InterPro" id="IPR000801">
    <property type="entry name" value="Esterase-like"/>
</dbReference>
<dbReference type="InterPro" id="IPR013783">
    <property type="entry name" value="Ig-like_fold"/>
</dbReference>
<sequence length="390" mass="45235">MTSIISPKLEELNNQLKNGNEKAFYTFLHEIKSNNTPLIEQCPVANQYKLITYIWLRDRKTENVYVFGSFPGWDLSVNQLKRLLQTDIWYETFRTDKSFISTYYFSVNDFFKNDWIKRSGQYQLDQFNGNTFGEGANKASMLNTGMEVQYSSRFPSKHYPSGKIETYSFHSTILNNTRKIHIYTPHDYSHTSHLQELLIVFDGNSFINNLSIARTLNYLIHTKEIPSCIAVAIEPVDRLEELTYNDKMNIFLTEELLPWIHAKYRVHKDAKHTTIAGFSLGGLAAFYAALQNPHVFGNVLSMSGSVHWKKDGYENIIPWIENQISSIDSNAMQPHFYIAAGELENKPLLTANRRLYKALKEKGYQITYEEFQGGHDGVWWREKLFDGLKA</sequence>
<dbReference type="Proteomes" id="UP000440820">
    <property type="component" value="Chromosome"/>
</dbReference>
<protein>
    <submittedName>
        <fullName evidence="1">Enterochelin esterase</fullName>
    </submittedName>
</protein>
<organism evidence="1 2">
    <name type="scientific">Bacillus toyonensis</name>
    <dbReference type="NCBI Taxonomy" id="155322"/>
    <lineage>
        <taxon>Bacteria</taxon>
        <taxon>Bacillati</taxon>
        <taxon>Bacillota</taxon>
        <taxon>Bacilli</taxon>
        <taxon>Bacillales</taxon>
        <taxon>Bacillaceae</taxon>
        <taxon>Bacillus</taxon>
        <taxon>Bacillus cereus group</taxon>
    </lineage>
</organism>
<reference evidence="1 2" key="1">
    <citation type="submission" date="2019-12" db="EMBL/GenBank/DDBJ databases">
        <title>Bacillus toyonensis BV-17 genome.</title>
        <authorList>
            <person name="Chen J."/>
        </authorList>
    </citation>
    <scope>NUCLEOTIDE SEQUENCE [LARGE SCALE GENOMIC DNA]</scope>
    <source>
        <strain evidence="1 2">BV-17</strain>
    </source>
</reference>
<evidence type="ECO:0000313" key="1">
    <source>
        <dbReference type="EMBL" id="QHA17936.1"/>
    </source>
</evidence>
<evidence type="ECO:0000313" key="2">
    <source>
        <dbReference type="Proteomes" id="UP000440820"/>
    </source>
</evidence>
<gene>
    <name evidence="1" type="ORF">GPA05_13235</name>
</gene>
<dbReference type="InterPro" id="IPR050583">
    <property type="entry name" value="Mycobacterial_A85_antigen"/>
</dbReference>
<dbReference type="InterPro" id="IPR014756">
    <property type="entry name" value="Ig_E-set"/>
</dbReference>
<dbReference type="PANTHER" id="PTHR48098:SF3">
    <property type="entry name" value="IRON(III) ENTEROBACTIN ESTERASE"/>
    <property type="match status" value="1"/>
</dbReference>
<dbReference type="InterPro" id="IPR029058">
    <property type="entry name" value="AB_hydrolase_fold"/>
</dbReference>
<dbReference type="EMBL" id="CP047044">
    <property type="protein sequence ID" value="QHA17936.1"/>
    <property type="molecule type" value="Genomic_DNA"/>
</dbReference>
<proteinExistence type="predicted"/>
<accession>A0ABX6GAD7</accession>
<dbReference type="PANTHER" id="PTHR48098">
    <property type="entry name" value="ENTEROCHELIN ESTERASE-RELATED"/>
    <property type="match status" value="1"/>
</dbReference>